<evidence type="ECO:0000256" key="6">
    <source>
        <dbReference type="ARBA" id="ARBA00022801"/>
    </source>
</evidence>
<dbReference type="GO" id="GO:0045148">
    <property type="term" value="F:tripeptide aminopeptidase activity"/>
    <property type="evidence" value="ECO:0007669"/>
    <property type="project" value="UniProtKB-UniRule"/>
</dbReference>
<evidence type="ECO:0000313" key="12">
    <source>
        <dbReference type="EMBL" id="BCJ94573.1"/>
    </source>
</evidence>
<dbReference type="PANTHER" id="PTHR42994:SF1">
    <property type="entry name" value="PEPTIDASE T"/>
    <property type="match status" value="1"/>
</dbReference>
<dbReference type="PIRSF" id="PIRSF037215">
    <property type="entry name" value="Peptidase_M20B"/>
    <property type="match status" value="1"/>
</dbReference>
<keyword evidence="13" id="KW-1185">Reference proteome</keyword>
<evidence type="ECO:0000256" key="1">
    <source>
        <dbReference type="ARBA" id="ARBA00000870"/>
    </source>
</evidence>
<dbReference type="NCBIfam" id="NF003976">
    <property type="entry name" value="PRK05469.1"/>
    <property type="match status" value="1"/>
</dbReference>
<comment type="subcellular location">
    <subcellularLocation>
        <location evidence="9">Cytoplasm</location>
    </subcellularLocation>
</comment>
<comment type="function">
    <text evidence="9">Cleaves the N-terminal amino acid of tripeptides.</text>
</comment>
<dbReference type="Proteomes" id="UP000515561">
    <property type="component" value="Chromosome"/>
</dbReference>
<evidence type="ECO:0000256" key="9">
    <source>
        <dbReference type="HAMAP-Rule" id="MF_00550"/>
    </source>
</evidence>
<gene>
    <name evidence="9 12" type="primary">pepT</name>
    <name evidence="12" type="ORF">acsn021_21420</name>
</gene>
<evidence type="ECO:0000256" key="3">
    <source>
        <dbReference type="ARBA" id="ARBA00022438"/>
    </source>
</evidence>
<dbReference type="AlphaFoldDB" id="A0A6S6QTD6"/>
<dbReference type="InterPro" id="IPR002933">
    <property type="entry name" value="Peptidase_M20"/>
</dbReference>
<evidence type="ECO:0000256" key="11">
    <source>
        <dbReference type="PIRSR" id="PIRSR037215-2"/>
    </source>
</evidence>
<dbReference type="Pfam" id="PF07687">
    <property type="entry name" value="M20_dimer"/>
    <property type="match status" value="1"/>
</dbReference>
<keyword evidence="4 9" id="KW-0645">Protease</keyword>
<dbReference type="GO" id="GO:0005829">
    <property type="term" value="C:cytosol"/>
    <property type="evidence" value="ECO:0007669"/>
    <property type="project" value="TreeGrafter"/>
</dbReference>
<accession>A0A6S6QTD6</accession>
<dbReference type="NCBIfam" id="TIGR01882">
    <property type="entry name" value="peptidase-T"/>
    <property type="match status" value="1"/>
</dbReference>
<feature type="active site" description="Proton acceptor" evidence="9 10">
    <location>
        <position position="175"/>
    </location>
</feature>
<comment type="similarity">
    <text evidence="2 9">Belongs to the peptidase M20B family.</text>
</comment>
<dbReference type="NCBIfam" id="NF009920">
    <property type="entry name" value="PRK13381.1"/>
    <property type="match status" value="1"/>
</dbReference>
<feature type="binding site" evidence="9 11">
    <location>
        <position position="198"/>
    </location>
    <ligand>
        <name>Zn(2+)</name>
        <dbReference type="ChEBI" id="CHEBI:29105"/>
        <label>1</label>
    </ligand>
</feature>
<feature type="binding site" evidence="9 11">
    <location>
        <position position="176"/>
    </location>
    <ligand>
        <name>Zn(2+)</name>
        <dbReference type="ChEBI" id="CHEBI:29105"/>
        <label>2</label>
    </ligand>
</feature>
<evidence type="ECO:0000256" key="7">
    <source>
        <dbReference type="ARBA" id="ARBA00022833"/>
    </source>
</evidence>
<dbReference type="EC" id="3.4.11.4" evidence="9"/>
<keyword evidence="6 9" id="KW-0378">Hydrolase</keyword>
<dbReference type="InterPro" id="IPR010161">
    <property type="entry name" value="Peptidase_M20B"/>
</dbReference>
<dbReference type="InterPro" id="IPR001261">
    <property type="entry name" value="ArgE/DapE_CS"/>
</dbReference>
<evidence type="ECO:0000256" key="4">
    <source>
        <dbReference type="ARBA" id="ARBA00022670"/>
    </source>
</evidence>
<keyword evidence="5 9" id="KW-0479">Metal-binding</keyword>
<evidence type="ECO:0000256" key="2">
    <source>
        <dbReference type="ARBA" id="ARBA00009692"/>
    </source>
</evidence>
<evidence type="ECO:0000313" key="13">
    <source>
        <dbReference type="Proteomes" id="UP000515561"/>
    </source>
</evidence>
<keyword evidence="3 9" id="KW-0031">Aminopeptidase</keyword>
<sequence length="407" mass="45260">MQKVIERFLKYVKVDTQSLDDMEQVPSTEKQKNLAAILVEELIEIGAADVKMDDHCYVYATIPATTDKKLPVLGLIAHMDTSNAISGENVKPQIIQNYDGKSIVLNKELSIFLDPSEHPSLINYIGQDLIVTDGTTLLGADDKAGVAEIMTLAEYLLNHPEIKHGTIKIGFTPDEEVGRGVDFFDVEGFGADFAYTVDGGELGEIEYENFNAAGGKVEIQGKSIHPGSAKDKMLNALLLAMEFQSMLPVQQNPMYTENYEGFFMLSNLEGGVDFAKASYIIRDHDKVKFEEKKARFLKIGDYLNDKYGEGTFTVTVKDSYYNMKEKIEPHIHLIDNAKLAMEELGVTPIVVPIRGGTDGARLSYMGLPCPNLCTGGHNYHGRYEYISIQSMEKVVEILLKLVESYSK</sequence>
<evidence type="ECO:0000256" key="8">
    <source>
        <dbReference type="ARBA" id="ARBA00023049"/>
    </source>
</evidence>
<dbReference type="CDD" id="cd03892">
    <property type="entry name" value="M20_peptT"/>
    <property type="match status" value="1"/>
</dbReference>
<dbReference type="GO" id="GO:0008237">
    <property type="term" value="F:metallopeptidase activity"/>
    <property type="evidence" value="ECO:0007669"/>
    <property type="project" value="UniProtKB-KW"/>
</dbReference>
<dbReference type="GO" id="GO:0043171">
    <property type="term" value="P:peptide catabolic process"/>
    <property type="evidence" value="ECO:0007669"/>
    <property type="project" value="UniProtKB-UniRule"/>
</dbReference>
<dbReference type="InterPro" id="IPR011650">
    <property type="entry name" value="Peptidase_M20_dimer"/>
</dbReference>
<dbReference type="PROSITE" id="PS00758">
    <property type="entry name" value="ARGE_DAPE_CPG2_1"/>
    <property type="match status" value="1"/>
</dbReference>
<evidence type="ECO:0000256" key="10">
    <source>
        <dbReference type="PIRSR" id="PIRSR037215-1"/>
    </source>
</evidence>
<dbReference type="SUPFAM" id="SSF55031">
    <property type="entry name" value="Bacterial exopeptidase dimerisation domain"/>
    <property type="match status" value="1"/>
</dbReference>
<evidence type="ECO:0000256" key="5">
    <source>
        <dbReference type="ARBA" id="ARBA00022723"/>
    </source>
</evidence>
<dbReference type="Gene3D" id="3.40.630.10">
    <property type="entry name" value="Zn peptidases"/>
    <property type="match status" value="1"/>
</dbReference>
<feature type="binding site" evidence="9 11">
    <location>
        <position position="380"/>
    </location>
    <ligand>
        <name>Zn(2+)</name>
        <dbReference type="ChEBI" id="CHEBI:29105"/>
        <label>2</label>
    </ligand>
</feature>
<organism evidence="12 13">
    <name type="scientific">Anaerocolumna cellulosilytica</name>
    <dbReference type="NCBI Taxonomy" id="433286"/>
    <lineage>
        <taxon>Bacteria</taxon>
        <taxon>Bacillati</taxon>
        <taxon>Bacillota</taxon>
        <taxon>Clostridia</taxon>
        <taxon>Lachnospirales</taxon>
        <taxon>Lachnospiraceae</taxon>
        <taxon>Anaerocolumna</taxon>
    </lineage>
</organism>
<dbReference type="HAMAP" id="MF_00550">
    <property type="entry name" value="Aminopeptidase_M20"/>
    <property type="match status" value="1"/>
</dbReference>
<keyword evidence="7 9" id="KW-0862">Zinc</keyword>
<dbReference type="Gene3D" id="3.30.70.360">
    <property type="match status" value="1"/>
</dbReference>
<comment type="catalytic activity">
    <reaction evidence="1 9">
        <text>Release of the N-terminal residue from a tripeptide.</text>
        <dbReference type="EC" id="3.4.11.4"/>
    </reaction>
</comment>
<feature type="binding site" evidence="9 11">
    <location>
        <position position="141"/>
    </location>
    <ligand>
        <name>Zn(2+)</name>
        <dbReference type="ChEBI" id="CHEBI:29105"/>
        <label>2</label>
    </ligand>
</feature>
<reference evidence="12 13" key="1">
    <citation type="journal article" date="2016" name="Int. J. Syst. Evol. Microbiol.">
        <title>Descriptions of Anaerotaenia torta gen. nov., sp. nov. and Anaerocolumna cellulosilytica gen. nov., sp. nov. isolated from a methanogenic reactor of cattle waste.</title>
        <authorList>
            <person name="Uek A."/>
            <person name="Ohtaki Y."/>
            <person name="Kaku N."/>
            <person name="Ueki K."/>
        </authorList>
    </citation>
    <scope>NUCLEOTIDE SEQUENCE [LARGE SCALE GENOMIC DNA]</scope>
    <source>
        <strain evidence="12 13">SN021</strain>
    </source>
</reference>
<dbReference type="EMBL" id="AP023367">
    <property type="protein sequence ID" value="BCJ94573.1"/>
    <property type="molecule type" value="Genomic_DNA"/>
</dbReference>
<dbReference type="KEGG" id="acel:acsn021_21420"/>
<proteinExistence type="inferred from homology"/>
<feature type="binding site" evidence="9 11">
    <location>
        <position position="78"/>
    </location>
    <ligand>
        <name>Zn(2+)</name>
        <dbReference type="ChEBI" id="CHEBI:29105"/>
        <label>1</label>
    </ligand>
</feature>
<dbReference type="RefSeq" id="WP_184089750.1">
    <property type="nucleotide sequence ID" value="NZ_AP023367.1"/>
</dbReference>
<name>A0A6S6QTD6_9FIRM</name>
<dbReference type="GO" id="GO:0008270">
    <property type="term" value="F:zinc ion binding"/>
    <property type="evidence" value="ECO:0007669"/>
    <property type="project" value="UniProtKB-UniRule"/>
</dbReference>
<comment type="cofactor">
    <cofactor evidence="9 11">
        <name>Zn(2+)</name>
        <dbReference type="ChEBI" id="CHEBI:29105"/>
    </cofactor>
    <text evidence="9 11">Binds 2 Zn(2+) ions per subunit.</text>
</comment>
<dbReference type="PROSITE" id="PS00759">
    <property type="entry name" value="ARGE_DAPE_CPG2_2"/>
    <property type="match status" value="1"/>
</dbReference>
<keyword evidence="9" id="KW-0963">Cytoplasm</keyword>
<feature type="active site" evidence="9 10">
    <location>
        <position position="80"/>
    </location>
</feature>
<dbReference type="PANTHER" id="PTHR42994">
    <property type="entry name" value="PEPTIDASE T"/>
    <property type="match status" value="1"/>
</dbReference>
<feature type="binding site" evidence="9 11">
    <location>
        <position position="141"/>
    </location>
    <ligand>
        <name>Zn(2+)</name>
        <dbReference type="ChEBI" id="CHEBI:29105"/>
        <label>1</label>
    </ligand>
</feature>
<keyword evidence="8 9" id="KW-0482">Metalloprotease</keyword>
<dbReference type="InterPro" id="IPR036264">
    <property type="entry name" value="Bact_exopeptidase_dim_dom"/>
</dbReference>
<dbReference type="SUPFAM" id="SSF53187">
    <property type="entry name" value="Zn-dependent exopeptidases"/>
    <property type="match status" value="1"/>
</dbReference>
<protein>
    <recommendedName>
        <fullName evidence="9">Peptidase T</fullName>
        <ecNumber evidence="9">3.4.11.4</ecNumber>
    </recommendedName>
    <alternativeName>
        <fullName evidence="9">Aminotripeptidase</fullName>
        <shortName evidence="9">Tripeptidase</shortName>
    </alternativeName>
    <alternativeName>
        <fullName evidence="9">Tripeptide aminopeptidase</fullName>
    </alternativeName>
</protein>
<dbReference type="Pfam" id="PF01546">
    <property type="entry name" value="Peptidase_M20"/>
    <property type="match status" value="1"/>
</dbReference>
<dbReference type="GO" id="GO:0006508">
    <property type="term" value="P:proteolysis"/>
    <property type="evidence" value="ECO:0007669"/>
    <property type="project" value="UniProtKB-UniRule"/>
</dbReference>